<keyword evidence="6" id="KW-0560">Oxidoreductase</keyword>
<dbReference type="InterPro" id="IPR001041">
    <property type="entry name" value="2Fe-2S_ferredoxin-type"/>
</dbReference>
<keyword evidence="7" id="KW-0408">Iron</keyword>
<dbReference type="InterPro" id="IPR050415">
    <property type="entry name" value="MRET"/>
</dbReference>
<keyword evidence="8" id="KW-0411">Iron-sulfur</keyword>
<dbReference type="GO" id="GO:0046872">
    <property type="term" value="F:metal ion binding"/>
    <property type="evidence" value="ECO:0007669"/>
    <property type="project" value="UniProtKB-KW"/>
</dbReference>
<evidence type="ECO:0000259" key="10">
    <source>
        <dbReference type="PROSITE" id="PS51085"/>
    </source>
</evidence>
<dbReference type="PROSITE" id="PS51085">
    <property type="entry name" value="2FE2S_FER_2"/>
    <property type="match status" value="1"/>
</dbReference>
<dbReference type="Gene3D" id="3.40.50.80">
    <property type="entry name" value="Nucleotide-binding domain of ferredoxin-NADP reductase (FNR) module"/>
    <property type="match status" value="1"/>
</dbReference>
<dbReference type="PANTHER" id="PTHR47354:SF8">
    <property type="entry name" value="1,2-PHENYLACETYL-COA EPOXIDASE, SUBUNIT E"/>
    <property type="match status" value="1"/>
</dbReference>
<dbReference type="CDD" id="cd00207">
    <property type="entry name" value="fer2"/>
    <property type="match status" value="1"/>
</dbReference>
<evidence type="ECO:0000313" key="12">
    <source>
        <dbReference type="EMBL" id="OWY32757.1"/>
    </source>
</evidence>
<evidence type="ECO:0000256" key="1">
    <source>
        <dbReference type="ARBA" id="ARBA00001974"/>
    </source>
</evidence>
<dbReference type="GO" id="GO:0050660">
    <property type="term" value="F:flavin adenine dinucleotide binding"/>
    <property type="evidence" value="ECO:0007669"/>
    <property type="project" value="TreeGrafter"/>
</dbReference>
<evidence type="ECO:0000256" key="5">
    <source>
        <dbReference type="ARBA" id="ARBA00022827"/>
    </source>
</evidence>
<protein>
    <submittedName>
        <fullName evidence="12">Phenylacetic acid degradation protein</fullName>
    </submittedName>
</protein>
<keyword evidence="13" id="KW-1185">Reference proteome</keyword>
<comment type="cofactor">
    <cofactor evidence="9">
        <name>[2Fe-2S] cluster</name>
        <dbReference type="ChEBI" id="CHEBI:190135"/>
    </cofactor>
</comment>
<dbReference type="SUPFAM" id="SSF52343">
    <property type="entry name" value="Ferredoxin reductase-like, C-terminal NADP-linked domain"/>
    <property type="match status" value="1"/>
</dbReference>
<dbReference type="RefSeq" id="WP_088756857.1">
    <property type="nucleotide sequence ID" value="NZ_NJGV01000023.1"/>
</dbReference>
<dbReference type="Gene3D" id="2.40.30.10">
    <property type="entry name" value="Translation factors"/>
    <property type="match status" value="1"/>
</dbReference>
<dbReference type="Pfam" id="PF00111">
    <property type="entry name" value="Fer2"/>
    <property type="match status" value="1"/>
</dbReference>
<keyword evidence="3" id="KW-0001">2Fe-2S</keyword>
<comment type="caution">
    <text evidence="12">The sequence shown here is derived from an EMBL/GenBank/DDBJ whole genome shotgun (WGS) entry which is preliminary data.</text>
</comment>
<dbReference type="Gene3D" id="3.10.20.30">
    <property type="match status" value="1"/>
</dbReference>
<evidence type="ECO:0000256" key="4">
    <source>
        <dbReference type="ARBA" id="ARBA00022723"/>
    </source>
</evidence>
<dbReference type="GO" id="GO:0051537">
    <property type="term" value="F:2 iron, 2 sulfur cluster binding"/>
    <property type="evidence" value="ECO:0007669"/>
    <property type="project" value="UniProtKB-KW"/>
</dbReference>
<dbReference type="InterPro" id="IPR008333">
    <property type="entry name" value="Cbr1-like_FAD-bd_dom"/>
</dbReference>
<dbReference type="InterPro" id="IPR039261">
    <property type="entry name" value="FNR_nucleotide-bd"/>
</dbReference>
<keyword evidence="4" id="KW-0479">Metal-binding</keyword>
<dbReference type="PROSITE" id="PS00197">
    <property type="entry name" value="2FE2S_FER_1"/>
    <property type="match status" value="1"/>
</dbReference>
<evidence type="ECO:0000256" key="9">
    <source>
        <dbReference type="ARBA" id="ARBA00034078"/>
    </source>
</evidence>
<dbReference type="PROSITE" id="PS51384">
    <property type="entry name" value="FAD_FR"/>
    <property type="match status" value="1"/>
</dbReference>
<evidence type="ECO:0000256" key="6">
    <source>
        <dbReference type="ARBA" id="ARBA00023002"/>
    </source>
</evidence>
<dbReference type="SUPFAM" id="SSF63380">
    <property type="entry name" value="Riboflavin synthase domain-like"/>
    <property type="match status" value="1"/>
</dbReference>
<dbReference type="InterPro" id="IPR006058">
    <property type="entry name" value="2Fe2S_fd_BS"/>
</dbReference>
<dbReference type="NCBIfam" id="TIGR02160">
    <property type="entry name" value="PA_CoA_Oxy5"/>
    <property type="match status" value="1"/>
</dbReference>
<dbReference type="InterPro" id="IPR001709">
    <property type="entry name" value="Flavoprot_Pyr_Nucl_cyt_Rdtase"/>
</dbReference>
<dbReference type="InterPro" id="IPR012675">
    <property type="entry name" value="Beta-grasp_dom_sf"/>
</dbReference>
<dbReference type="PANTHER" id="PTHR47354">
    <property type="entry name" value="NADH OXIDOREDUCTASE HCR"/>
    <property type="match status" value="1"/>
</dbReference>
<proteinExistence type="predicted"/>
<gene>
    <name evidence="12" type="ORF">CEJ45_20050</name>
</gene>
<keyword evidence="2" id="KW-0285">Flavoprotein</keyword>
<dbReference type="Pfam" id="PF00970">
    <property type="entry name" value="FAD_binding_6"/>
    <property type="match status" value="1"/>
</dbReference>
<dbReference type="SUPFAM" id="SSF54292">
    <property type="entry name" value="2Fe-2S ferredoxin-like"/>
    <property type="match status" value="1"/>
</dbReference>
<reference evidence="12 13" key="1">
    <citation type="journal article" date="2010" name="Int. J. Syst. Evol. Microbiol.">
        <title>Reclassification of Herbaspirillum putei as a later heterotypic synonym of Herbaspirillum huttiense, with the description of H. huttiense subsp. huttiense subsp. nov. and H. huttiense subsp. putei subsp. nov., comb. nov., and description of Herbaspirillum aquaticum sp. nov.</title>
        <authorList>
            <person name="Dobritsa A.P."/>
            <person name="Reddy M.C."/>
            <person name="Samadpour M."/>
        </authorList>
    </citation>
    <scope>NUCLEOTIDE SEQUENCE [LARGE SCALE GENOMIC DNA]</scope>
    <source>
        <strain evidence="12 13">IEH 4430</strain>
    </source>
</reference>
<dbReference type="CDD" id="cd06214">
    <property type="entry name" value="PA_degradation_oxidoreductase_like"/>
    <property type="match status" value="1"/>
</dbReference>
<feature type="domain" description="2Fe-2S ferredoxin-type" evidence="10">
    <location>
        <begin position="264"/>
        <end position="356"/>
    </location>
</feature>
<dbReference type="GO" id="GO:0016491">
    <property type="term" value="F:oxidoreductase activity"/>
    <property type="evidence" value="ECO:0007669"/>
    <property type="project" value="UniProtKB-KW"/>
</dbReference>
<evidence type="ECO:0000256" key="7">
    <source>
        <dbReference type="ARBA" id="ARBA00023004"/>
    </source>
</evidence>
<evidence type="ECO:0000259" key="11">
    <source>
        <dbReference type="PROSITE" id="PS51384"/>
    </source>
</evidence>
<organism evidence="12 13">
    <name type="scientific">Herbaspirillum aquaticum</name>
    <dbReference type="NCBI Taxonomy" id="568783"/>
    <lineage>
        <taxon>Bacteria</taxon>
        <taxon>Pseudomonadati</taxon>
        <taxon>Pseudomonadota</taxon>
        <taxon>Betaproteobacteria</taxon>
        <taxon>Burkholderiales</taxon>
        <taxon>Oxalobacteraceae</taxon>
        <taxon>Herbaspirillum</taxon>
    </lineage>
</organism>
<dbReference type="InterPro" id="IPR017938">
    <property type="entry name" value="Riboflavin_synthase-like_b-brl"/>
</dbReference>
<keyword evidence="5" id="KW-0274">FAD</keyword>
<dbReference type="Proteomes" id="UP000214747">
    <property type="component" value="Unassembled WGS sequence"/>
</dbReference>
<evidence type="ECO:0000313" key="13">
    <source>
        <dbReference type="Proteomes" id="UP000214747"/>
    </source>
</evidence>
<dbReference type="InterPro" id="IPR036010">
    <property type="entry name" value="2Fe-2S_ferredoxin-like_sf"/>
</dbReference>
<evidence type="ECO:0000256" key="3">
    <source>
        <dbReference type="ARBA" id="ARBA00022714"/>
    </source>
</evidence>
<dbReference type="InterPro" id="IPR011884">
    <property type="entry name" value="PaaE"/>
</dbReference>
<dbReference type="GO" id="GO:0010124">
    <property type="term" value="P:phenylacetate catabolic process"/>
    <property type="evidence" value="ECO:0007669"/>
    <property type="project" value="InterPro"/>
</dbReference>
<dbReference type="InterPro" id="IPR017927">
    <property type="entry name" value="FAD-bd_FR_type"/>
</dbReference>
<accession>A0A225SQG9</accession>
<name>A0A225SQG9_9BURK</name>
<feature type="domain" description="FAD-binding FR-type" evidence="11">
    <location>
        <begin position="2"/>
        <end position="106"/>
    </location>
</feature>
<dbReference type="AlphaFoldDB" id="A0A225SQG9"/>
<comment type="cofactor">
    <cofactor evidence="1">
        <name>FAD</name>
        <dbReference type="ChEBI" id="CHEBI:57692"/>
    </cofactor>
</comment>
<dbReference type="InterPro" id="IPR001433">
    <property type="entry name" value="OxRdtase_FAD/NAD-bd"/>
</dbReference>
<dbReference type="PRINTS" id="PR00406">
    <property type="entry name" value="CYTB5RDTASE"/>
</dbReference>
<dbReference type="Pfam" id="PF00175">
    <property type="entry name" value="NAD_binding_1"/>
    <property type="match status" value="1"/>
</dbReference>
<evidence type="ECO:0000256" key="8">
    <source>
        <dbReference type="ARBA" id="ARBA00023014"/>
    </source>
</evidence>
<evidence type="ECO:0000256" key="2">
    <source>
        <dbReference type="ARBA" id="ARBA00022630"/>
    </source>
</evidence>
<dbReference type="EMBL" id="NJGV01000023">
    <property type="protein sequence ID" value="OWY32757.1"/>
    <property type="molecule type" value="Genomic_DNA"/>
</dbReference>
<sequence length="356" mass="39662">MSKFYPLTISGVKQETRDTIVVSFAVPPELQDTFSYQQGQHLTLRSHIEGEELRRSYSICAATQEKQLRVAIKRVPGGLFSNWANESFVPGQSIEVMPPMGHFNVPLDAANRKHYLAFAAGSGITPMISIIKTTLLAEPHSRFTLVYANRASSSVIFKEEITDLKDAYLERLNVIWVMSREQQDVELFNGRIDRSKCDAFFASWIDIKDVDAAFLCGPEEMVQAVSDSLQAHGMPKAQIKTELFAASAPTRAHASRPVVGKKECEVTVIVDGYHNVFTMDKEKESVLDAGLKHGIDLRYSCKGGVCATCRCKVVEGKVDMDANYALEDYEIARGFVLSCQSFPVSDKLLLDFDQDN</sequence>
<dbReference type="PRINTS" id="PR00371">
    <property type="entry name" value="FPNCR"/>
</dbReference>